<feature type="compositionally biased region" description="Gly residues" evidence="1">
    <location>
        <begin position="68"/>
        <end position="78"/>
    </location>
</feature>
<evidence type="ECO:0000313" key="3">
    <source>
        <dbReference type="EMBL" id="SEN27576.1"/>
    </source>
</evidence>
<dbReference type="Gene3D" id="3.10.450.160">
    <property type="entry name" value="inner membrane protein cigr"/>
    <property type="match status" value="1"/>
</dbReference>
<organism evidence="3 4">
    <name type="scientific">Sphingomonas gellani</name>
    <dbReference type="NCBI Taxonomy" id="1166340"/>
    <lineage>
        <taxon>Bacteria</taxon>
        <taxon>Pseudomonadati</taxon>
        <taxon>Pseudomonadota</taxon>
        <taxon>Alphaproteobacteria</taxon>
        <taxon>Sphingomonadales</taxon>
        <taxon>Sphingomonadaceae</taxon>
        <taxon>Sphingomonas</taxon>
    </lineage>
</organism>
<evidence type="ECO:0000256" key="2">
    <source>
        <dbReference type="SAM" id="SignalP"/>
    </source>
</evidence>
<dbReference type="Pfam" id="PF11776">
    <property type="entry name" value="RcnB"/>
    <property type="match status" value="1"/>
</dbReference>
<dbReference type="OrthoDB" id="7205329at2"/>
<dbReference type="EMBL" id="FOCF01000005">
    <property type="protein sequence ID" value="SEN27576.1"/>
    <property type="molecule type" value="Genomic_DNA"/>
</dbReference>
<evidence type="ECO:0000256" key="1">
    <source>
        <dbReference type="SAM" id="MobiDB-lite"/>
    </source>
</evidence>
<keyword evidence="4" id="KW-1185">Reference proteome</keyword>
<sequence length="330" mass="37079">MRRLWGLLLAAGALIPGAASAQEGAVVPGEHARGMQASLHGEGQRARPPSGDNGGWRRPDGQIRPWQGGQGRPPGGEQPGWQRQGGAPGAGGPGWQRPGGTPGAGAPGWQQRPEAGNQQRPGWGQRPPSWGGNGGGQWRPPGMGQPNPRPDQPPVGEPRPGQPRPDWHGNGGGRWDGQWGNPSRPGGPRGERPRWGGDWNRPSTGWQRERADWIDSYRNDRDFQDRAAWNRGWRSDERYDWSRRRAMDRGRFHLPRYYAPHSWTRGYRRFSVGVVLSQPLFAEDYWIDEPQGYELPPVYGPYRWVRYYNDALLVDLRYGQVVDVVYDIFW</sequence>
<name>A0A1H8F7V6_9SPHN</name>
<reference evidence="4" key="1">
    <citation type="submission" date="2016-10" db="EMBL/GenBank/DDBJ databases">
        <authorList>
            <person name="Varghese N."/>
            <person name="Submissions S."/>
        </authorList>
    </citation>
    <scope>NUCLEOTIDE SEQUENCE [LARGE SCALE GENOMIC DNA]</scope>
    <source>
        <strain evidence="4">S6-262</strain>
    </source>
</reference>
<feature type="region of interest" description="Disordered" evidence="1">
    <location>
        <begin position="37"/>
        <end position="205"/>
    </location>
</feature>
<feature type="chain" id="PRO_5011445923" evidence="2">
    <location>
        <begin position="22"/>
        <end position="330"/>
    </location>
</feature>
<feature type="compositionally biased region" description="Low complexity" evidence="1">
    <location>
        <begin position="176"/>
        <end position="186"/>
    </location>
</feature>
<dbReference type="AlphaFoldDB" id="A0A1H8F7V6"/>
<dbReference type="InterPro" id="IPR024572">
    <property type="entry name" value="RcnB"/>
</dbReference>
<evidence type="ECO:0000313" key="4">
    <source>
        <dbReference type="Proteomes" id="UP000199206"/>
    </source>
</evidence>
<feature type="signal peptide" evidence="2">
    <location>
        <begin position="1"/>
        <end position="21"/>
    </location>
</feature>
<dbReference type="Proteomes" id="UP000199206">
    <property type="component" value="Unassembled WGS sequence"/>
</dbReference>
<proteinExistence type="predicted"/>
<protein>
    <submittedName>
        <fullName evidence="3">Nickel/cobalt transporter regulator</fullName>
    </submittedName>
</protein>
<gene>
    <name evidence="3" type="ORF">SAMN05192583_2443</name>
</gene>
<dbReference type="RefSeq" id="WP_093666013.1">
    <property type="nucleotide sequence ID" value="NZ_FOCF01000005.1"/>
</dbReference>
<keyword evidence="2" id="KW-0732">Signal</keyword>
<dbReference type="STRING" id="1166340.SAMN05192583_2443"/>
<accession>A0A1H8F7V6</accession>
<feature type="compositionally biased region" description="Pro residues" evidence="1">
    <location>
        <begin position="147"/>
        <end position="163"/>
    </location>
</feature>